<sequence length="79" mass="8845">MPGSTSTVALAERRRILKRTSESRQKARLKGIRFGHRCTIDRSNVLTLHQQSHGAAAIPRQPDLACLTVRRNPGRSIMI</sequence>
<dbReference type="Proteomes" id="UP000192769">
    <property type="component" value="Unassembled WGS sequence"/>
</dbReference>
<dbReference type="GO" id="GO:0003677">
    <property type="term" value="F:DNA binding"/>
    <property type="evidence" value="ECO:0007669"/>
    <property type="project" value="InterPro"/>
</dbReference>
<name>A0A1V9DHR9_9GAMM</name>
<proteinExistence type="predicted"/>
<keyword evidence="3" id="KW-1185">Reference proteome</keyword>
<dbReference type="Gene3D" id="1.10.10.60">
    <property type="entry name" value="Homeodomain-like"/>
    <property type="match status" value="1"/>
</dbReference>
<evidence type="ECO:0000313" key="2">
    <source>
        <dbReference type="EMBL" id="OQP33402.1"/>
    </source>
</evidence>
<dbReference type="AlphaFoldDB" id="A0A1V9DHR9"/>
<dbReference type="Gene3D" id="6.10.250.10">
    <property type="match status" value="1"/>
</dbReference>
<protein>
    <recommendedName>
        <fullName evidence="1">Resolvase/invertase-type recombinase catalytic domain-containing protein</fullName>
    </recommendedName>
</protein>
<dbReference type="PROSITE" id="PS51736">
    <property type="entry name" value="RECOMBINASES_3"/>
    <property type="match status" value="1"/>
</dbReference>
<dbReference type="GO" id="GO:0000150">
    <property type="term" value="F:DNA strand exchange activity"/>
    <property type="evidence" value="ECO:0007669"/>
    <property type="project" value="InterPro"/>
</dbReference>
<dbReference type="EMBL" id="MWUE01000017">
    <property type="protein sequence ID" value="OQP33402.1"/>
    <property type="molecule type" value="Genomic_DNA"/>
</dbReference>
<dbReference type="InterPro" id="IPR006119">
    <property type="entry name" value="Resolv_N"/>
</dbReference>
<gene>
    <name evidence="2" type="ORF">B2J69_11670</name>
</gene>
<evidence type="ECO:0000313" key="3">
    <source>
        <dbReference type="Proteomes" id="UP000192769"/>
    </source>
</evidence>
<reference evidence="2 3" key="1">
    <citation type="submission" date="2017-02" db="EMBL/GenBank/DDBJ databases">
        <title>Whole genome shotgun sequence of Pantoea agglomerans strain AS1 isolated from a cycad, Zamia floridana in Central Florida, USA.</title>
        <authorList>
            <person name="Lata P."/>
            <person name="Govindarajan S."/>
            <person name="Qi F."/>
            <person name="Li J.-L."/>
            <person name="Maurya S.K."/>
            <person name="Sahoo M.K."/>
        </authorList>
    </citation>
    <scope>NUCLEOTIDE SEQUENCE [LARGE SCALE GENOMIC DNA]</scope>
    <source>
        <strain evidence="2 3">AS1</strain>
    </source>
</reference>
<organism evidence="2 3">
    <name type="scientific">Pantoea latae</name>
    <dbReference type="NCBI Taxonomy" id="1964541"/>
    <lineage>
        <taxon>Bacteria</taxon>
        <taxon>Pseudomonadati</taxon>
        <taxon>Pseudomonadota</taxon>
        <taxon>Gammaproteobacteria</taxon>
        <taxon>Enterobacterales</taxon>
        <taxon>Erwiniaceae</taxon>
        <taxon>Pantoea</taxon>
    </lineage>
</organism>
<feature type="domain" description="Resolvase/invertase-type recombinase catalytic" evidence="1">
    <location>
        <begin position="1"/>
        <end position="31"/>
    </location>
</feature>
<accession>A0A1V9DHR9</accession>
<evidence type="ECO:0000259" key="1">
    <source>
        <dbReference type="PROSITE" id="PS51736"/>
    </source>
</evidence>
<comment type="caution">
    <text evidence="2">The sequence shown here is derived from an EMBL/GenBank/DDBJ whole genome shotgun (WGS) entry which is preliminary data.</text>
</comment>